<evidence type="ECO:0000313" key="2">
    <source>
        <dbReference type="EMBL" id="PNH33087.1"/>
    </source>
</evidence>
<accession>A0AA44WLR8</accession>
<gene>
    <name evidence="2" type="ORF">BJF96_g3766</name>
</gene>
<dbReference type="EMBL" id="MPSH01000010">
    <property type="protein sequence ID" value="PNH33087.1"/>
    <property type="molecule type" value="Genomic_DNA"/>
</dbReference>
<protein>
    <submittedName>
        <fullName evidence="2">Uncharacterized protein</fullName>
    </submittedName>
</protein>
<reference evidence="2 3" key="1">
    <citation type="submission" date="2017-12" db="EMBL/GenBank/DDBJ databases">
        <title>Comparative genomics yields insights into virulence evolution of Verticillium dahliae.</title>
        <authorList>
            <person name="Fan R."/>
            <person name="Armitage A.D."/>
            <person name="Cascant-Lopez E."/>
            <person name="Sobczyk M."/>
            <person name="Cockerton H.M."/>
            <person name="Harrison R.J."/>
        </authorList>
    </citation>
    <scope>NUCLEOTIDE SEQUENCE [LARGE SCALE GENOMIC DNA]</scope>
    <source>
        <strain evidence="2 3">12008</strain>
    </source>
</reference>
<dbReference type="AlphaFoldDB" id="A0AA44WLR8"/>
<sequence length="35" mass="3997">MAKPSCVPNTYNQENQQINGTLQDEKKKCRKSEDA</sequence>
<comment type="caution">
    <text evidence="2">The sequence shown here is derived from an EMBL/GenBank/DDBJ whole genome shotgun (WGS) entry which is preliminary data.</text>
</comment>
<proteinExistence type="predicted"/>
<feature type="compositionally biased region" description="Polar residues" evidence="1">
    <location>
        <begin position="7"/>
        <end position="22"/>
    </location>
</feature>
<dbReference type="Proteomes" id="UP000236305">
    <property type="component" value="Unassembled WGS sequence"/>
</dbReference>
<evidence type="ECO:0000256" key="1">
    <source>
        <dbReference type="SAM" id="MobiDB-lite"/>
    </source>
</evidence>
<name>A0AA44WLR8_VERDA</name>
<feature type="region of interest" description="Disordered" evidence="1">
    <location>
        <begin position="1"/>
        <end position="35"/>
    </location>
</feature>
<evidence type="ECO:0000313" key="3">
    <source>
        <dbReference type="Proteomes" id="UP000236305"/>
    </source>
</evidence>
<feature type="compositionally biased region" description="Basic and acidic residues" evidence="1">
    <location>
        <begin position="23"/>
        <end position="35"/>
    </location>
</feature>
<organism evidence="2 3">
    <name type="scientific">Verticillium dahliae</name>
    <name type="common">Verticillium wilt</name>
    <dbReference type="NCBI Taxonomy" id="27337"/>
    <lineage>
        <taxon>Eukaryota</taxon>
        <taxon>Fungi</taxon>
        <taxon>Dikarya</taxon>
        <taxon>Ascomycota</taxon>
        <taxon>Pezizomycotina</taxon>
        <taxon>Sordariomycetes</taxon>
        <taxon>Hypocreomycetidae</taxon>
        <taxon>Glomerellales</taxon>
        <taxon>Plectosphaerellaceae</taxon>
        <taxon>Verticillium</taxon>
    </lineage>
</organism>